<dbReference type="GO" id="GO:0016987">
    <property type="term" value="F:sigma factor activity"/>
    <property type="evidence" value="ECO:0007669"/>
    <property type="project" value="UniProtKB-KW"/>
</dbReference>
<evidence type="ECO:0000259" key="6">
    <source>
        <dbReference type="Pfam" id="PF08281"/>
    </source>
</evidence>
<dbReference type="AlphaFoldDB" id="A0A1R3XF64"/>
<dbReference type="Gene3D" id="1.10.10.10">
    <property type="entry name" value="Winged helix-like DNA-binding domain superfamily/Winged helix DNA-binding domain"/>
    <property type="match status" value="1"/>
</dbReference>
<dbReference type="OrthoDB" id="9780326at2"/>
<dbReference type="Proteomes" id="UP000187181">
    <property type="component" value="Unassembled WGS sequence"/>
</dbReference>
<reference evidence="8" key="1">
    <citation type="submission" date="2017-01" db="EMBL/GenBank/DDBJ databases">
        <authorList>
            <person name="Varghese N."/>
            <person name="Submissions S."/>
        </authorList>
    </citation>
    <scope>NUCLEOTIDE SEQUENCE [LARGE SCALE GENOMIC DNA]</scope>
    <source>
        <strain evidence="8">LP100</strain>
    </source>
</reference>
<gene>
    <name evidence="7" type="ORF">SAMN05444128_2019</name>
</gene>
<dbReference type="Pfam" id="PF04542">
    <property type="entry name" value="Sigma70_r2"/>
    <property type="match status" value="1"/>
</dbReference>
<dbReference type="STRING" id="1317125.SAMN05444128_2019"/>
<dbReference type="RefSeq" id="WP_076668471.1">
    <property type="nucleotide sequence ID" value="NZ_FTPP01000002.1"/>
</dbReference>
<accession>A0A1R3XF64</accession>
<dbReference type="GO" id="GO:0006352">
    <property type="term" value="P:DNA-templated transcription initiation"/>
    <property type="evidence" value="ECO:0007669"/>
    <property type="project" value="InterPro"/>
</dbReference>
<evidence type="ECO:0000313" key="8">
    <source>
        <dbReference type="Proteomes" id="UP000187181"/>
    </source>
</evidence>
<evidence type="ECO:0000259" key="5">
    <source>
        <dbReference type="Pfam" id="PF04542"/>
    </source>
</evidence>
<dbReference type="InterPro" id="IPR014284">
    <property type="entry name" value="RNA_pol_sigma-70_dom"/>
</dbReference>
<proteinExistence type="inferred from homology"/>
<dbReference type="SUPFAM" id="SSF88659">
    <property type="entry name" value="Sigma3 and sigma4 domains of RNA polymerase sigma factors"/>
    <property type="match status" value="1"/>
</dbReference>
<evidence type="ECO:0000256" key="3">
    <source>
        <dbReference type="ARBA" id="ARBA00023082"/>
    </source>
</evidence>
<dbReference type="Gene3D" id="1.10.1740.10">
    <property type="match status" value="1"/>
</dbReference>
<dbReference type="InterPro" id="IPR013249">
    <property type="entry name" value="RNA_pol_sigma70_r4_t2"/>
</dbReference>
<keyword evidence="2" id="KW-0805">Transcription regulation</keyword>
<dbReference type="InterPro" id="IPR036388">
    <property type="entry name" value="WH-like_DNA-bd_sf"/>
</dbReference>
<dbReference type="NCBIfam" id="TIGR02937">
    <property type="entry name" value="sigma70-ECF"/>
    <property type="match status" value="1"/>
</dbReference>
<evidence type="ECO:0000256" key="1">
    <source>
        <dbReference type="ARBA" id="ARBA00010641"/>
    </source>
</evidence>
<dbReference type="InterPro" id="IPR013324">
    <property type="entry name" value="RNA_pol_sigma_r3/r4-like"/>
</dbReference>
<dbReference type="PANTHER" id="PTHR43133">
    <property type="entry name" value="RNA POLYMERASE ECF-TYPE SIGMA FACTO"/>
    <property type="match status" value="1"/>
</dbReference>
<evidence type="ECO:0000256" key="2">
    <source>
        <dbReference type="ARBA" id="ARBA00023015"/>
    </source>
</evidence>
<feature type="domain" description="RNA polymerase sigma factor 70 region 4 type 2" evidence="6">
    <location>
        <begin position="99"/>
        <end position="149"/>
    </location>
</feature>
<evidence type="ECO:0000313" key="7">
    <source>
        <dbReference type="EMBL" id="SIT89439.1"/>
    </source>
</evidence>
<protein>
    <submittedName>
        <fullName evidence="7">RNA polymerase, sigma subunit, SigZ</fullName>
    </submittedName>
</protein>
<dbReference type="SUPFAM" id="SSF88946">
    <property type="entry name" value="Sigma2 domain of RNA polymerase sigma factors"/>
    <property type="match status" value="1"/>
</dbReference>
<feature type="domain" description="RNA polymerase sigma-70 region 2" evidence="5">
    <location>
        <begin position="15"/>
        <end position="73"/>
    </location>
</feature>
<dbReference type="InterPro" id="IPR039425">
    <property type="entry name" value="RNA_pol_sigma-70-like"/>
</dbReference>
<dbReference type="InterPro" id="IPR013325">
    <property type="entry name" value="RNA_pol_sigma_r2"/>
</dbReference>
<comment type="similarity">
    <text evidence="1">Belongs to the sigma-70 factor family. ECF subfamily.</text>
</comment>
<dbReference type="Pfam" id="PF08281">
    <property type="entry name" value="Sigma70_r4_2"/>
    <property type="match status" value="1"/>
</dbReference>
<evidence type="ECO:0000256" key="4">
    <source>
        <dbReference type="ARBA" id="ARBA00023163"/>
    </source>
</evidence>
<dbReference type="GO" id="GO:0003677">
    <property type="term" value="F:DNA binding"/>
    <property type="evidence" value="ECO:0007669"/>
    <property type="project" value="InterPro"/>
</dbReference>
<dbReference type="PANTHER" id="PTHR43133:SF62">
    <property type="entry name" value="RNA POLYMERASE SIGMA FACTOR SIGZ"/>
    <property type="match status" value="1"/>
</dbReference>
<organism evidence="7 8">
    <name type="scientific">Pontibacter indicus</name>
    <dbReference type="NCBI Taxonomy" id="1317125"/>
    <lineage>
        <taxon>Bacteria</taxon>
        <taxon>Pseudomonadati</taxon>
        <taxon>Bacteroidota</taxon>
        <taxon>Cytophagia</taxon>
        <taxon>Cytophagales</taxon>
        <taxon>Hymenobacteraceae</taxon>
        <taxon>Pontibacter</taxon>
    </lineage>
</organism>
<keyword evidence="8" id="KW-1185">Reference proteome</keyword>
<keyword evidence="4" id="KW-0804">Transcription</keyword>
<sequence length="180" mass="21344">MQKDTLHIWNGLRENLYRFILKRVRNQAEAEDILQEVFIKIHLNLHRLKDHSRVQAWAYQITRNQITDFYKQAGQSVELQDKTLEKLSEPESRDMYCCFESFIHELPQKYRNVLELINLEGRKQQEVAKLLGVSLANTKSRVHRAKEMLKEKFVECCQFKVDAQGKLKGEQNCQRCGFES</sequence>
<dbReference type="EMBL" id="FTPP01000002">
    <property type="protein sequence ID" value="SIT89439.1"/>
    <property type="molecule type" value="Genomic_DNA"/>
</dbReference>
<dbReference type="InterPro" id="IPR007627">
    <property type="entry name" value="RNA_pol_sigma70_r2"/>
</dbReference>
<name>A0A1R3XF64_9BACT</name>
<dbReference type="CDD" id="cd06171">
    <property type="entry name" value="Sigma70_r4"/>
    <property type="match status" value="1"/>
</dbReference>
<keyword evidence="3" id="KW-0731">Sigma factor</keyword>